<evidence type="ECO:0000313" key="13">
    <source>
        <dbReference type="Proteomes" id="UP000231259"/>
    </source>
</evidence>
<accession>A0A2G8R039</accession>
<dbReference type="RefSeq" id="WP_099913525.1">
    <property type="nucleotide sequence ID" value="NZ_AWWI01000179.1"/>
</dbReference>
<dbReference type="SUPFAM" id="SSF48168">
    <property type="entry name" value="R1 subunit of ribonucleotide reductase, N-terminal domain"/>
    <property type="match status" value="1"/>
</dbReference>
<keyword evidence="13" id="KW-1185">Reference proteome</keyword>
<dbReference type="PRINTS" id="PR01183">
    <property type="entry name" value="RIBORDTASEM1"/>
</dbReference>
<dbReference type="Pfam" id="PF08343">
    <property type="entry name" value="RNR_N"/>
    <property type="match status" value="1"/>
</dbReference>
<keyword evidence="6 10" id="KW-0215">Deoxyribonucleotide synthesis</keyword>
<dbReference type="InterPro" id="IPR013346">
    <property type="entry name" value="NrdE_NrdA_C"/>
</dbReference>
<dbReference type="Gene3D" id="3.20.70.20">
    <property type="match status" value="1"/>
</dbReference>
<dbReference type="GO" id="GO:0005971">
    <property type="term" value="C:ribonucleoside-diphosphate reductase complex"/>
    <property type="evidence" value="ECO:0007669"/>
    <property type="project" value="TreeGrafter"/>
</dbReference>
<comment type="similarity">
    <text evidence="1 10">Belongs to the ribonucleoside diphosphate reductase large chain family.</text>
</comment>
<organism evidence="12 13">
    <name type="scientific">Puniceibacterium antarcticum</name>
    <dbReference type="NCBI Taxonomy" id="1206336"/>
    <lineage>
        <taxon>Bacteria</taxon>
        <taxon>Pseudomonadati</taxon>
        <taxon>Pseudomonadota</taxon>
        <taxon>Alphaproteobacteria</taxon>
        <taxon>Rhodobacterales</taxon>
        <taxon>Paracoccaceae</taxon>
        <taxon>Puniceibacterium</taxon>
    </lineage>
</organism>
<evidence type="ECO:0000256" key="2">
    <source>
        <dbReference type="ARBA" id="ARBA00022533"/>
    </source>
</evidence>
<dbReference type="InterPro" id="IPR026459">
    <property type="entry name" value="RNR_1b_NrdE"/>
</dbReference>
<dbReference type="GO" id="GO:0009263">
    <property type="term" value="P:deoxyribonucleotide biosynthetic process"/>
    <property type="evidence" value="ECO:0007669"/>
    <property type="project" value="UniProtKB-KW"/>
</dbReference>
<dbReference type="FunFam" id="1.10.1650.20:FF:000002">
    <property type="entry name" value="Ribonucleoside-diphosphate reductase"/>
    <property type="match status" value="1"/>
</dbReference>
<protein>
    <recommendedName>
        <fullName evidence="10">Ribonucleoside-diphosphate reductase</fullName>
        <ecNumber evidence="10">1.17.4.1</ecNumber>
    </recommendedName>
</protein>
<dbReference type="NCBIfam" id="TIGR02506">
    <property type="entry name" value="NrdE_NrdA"/>
    <property type="match status" value="1"/>
</dbReference>
<proteinExistence type="inferred from homology"/>
<evidence type="ECO:0000256" key="5">
    <source>
        <dbReference type="ARBA" id="ARBA00023002"/>
    </source>
</evidence>
<dbReference type="CDD" id="cd01679">
    <property type="entry name" value="RNR_I"/>
    <property type="match status" value="1"/>
</dbReference>
<evidence type="ECO:0000256" key="6">
    <source>
        <dbReference type="ARBA" id="ARBA00023116"/>
    </source>
</evidence>
<dbReference type="Gene3D" id="1.10.1650.20">
    <property type="match status" value="1"/>
</dbReference>
<dbReference type="PANTHER" id="PTHR11573:SF30">
    <property type="entry name" value="RIBONUCLEOSIDE-DIPHOSPHATE REDUCTASE 2 SUBUNIT ALPHA"/>
    <property type="match status" value="1"/>
</dbReference>
<dbReference type="GO" id="GO:0004748">
    <property type="term" value="F:ribonucleoside-diphosphate reductase activity, thioredoxin disulfide as acceptor"/>
    <property type="evidence" value="ECO:0007669"/>
    <property type="project" value="UniProtKB-EC"/>
</dbReference>
<evidence type="ECO:0000256" key="7">
    <source>
        <dbReference type="ARBA" id="ARBA00023157"/>
    </source>
</evidence>
<dbReference type="PROSITE" id="PS00089">
    <property type="entry name" value="RIBORED_LARGE"/>
    <property type="match status" value="1"/>
</dbReference>
<comment type="function">
    <text evidence="9">Provides the precursors necessary for DNA synthesis. Catalyzes the biosynthesis of deoxyribonucleotides from the corresponding ribonucleotides. R1E contains the binding sites for both substrates and allosteric effectors and carries out the actual reduction of the ribonucleotide.</text>
</comment>
<reference evidence="12 13" key="1">
    <citation type="submission" date="2013-09" db="EMBL/GenBank/DDBJ databases">
        <title>Genome sequencing of Phaeobacter antarcticus sp. nov. SM1211.</title>
        <authorList>
            <person name="Zhang X.-Y."/>
            <person name="Liu C."/>
            <person name="Chen X.-L."/>
            <person name="Xie B.-B."/>
            <person name="Qin Q.-L."/>
            <person name="Rong J.-C."/>
            <person name="Zhang Y.-Z."/>
        </authorList>
    </citation>
    <scope>NUCLEOTIDE SEQUENCE [LARGE SCALE GENOMIC DNA]</scope>
    <source>
        <strain evidence="12 13">SM1211</strain>
    </source>
</reference>
<dbReference type="AlphaFoldDB" id="A0A2G8R039"/>
<evidence type="ECO:0000256" key="4">
    <source>
        <dbReference type="ARBA" id="ARBA00022840"/>
    </source>
</evidence>
<dbReference type="NCBIfam" id="TIGR04170">
    <property type="entry name" value="RNR_1b_NrdE"/>
    <property type="match status" value="1"/>
</dbReference>
<dbReference type="InterPro" id="IPR008926">
    <property type="entry name" value="RNR_R1-su_N"/>
</dbReference>
<dbReference type="InterPro" id="IPR000788">
    <property type="entry name" value="RNR_lg_C"/>
</dbReference>
<dbReference type="EC" id="1.17.4.1" evidence="10"/>
<dbReference type="PANTHER" id="PTHR11573">
    <property type="entry name" value="RIBONUCLEOSIDE-DIPHOSPHATE REDUCTASE LARGE CHAIN"/>
    <property type="match status" value="1"/>
</dbReference>
<dbReference type="Proteomes" id="UP000231259">
    <property type="component" value="Unassembled WGS sequence"/>
</dbReference>
<dbReference type="InterPro" id="IPR039718">
    <property type="entry name" value="Rrm1"/>
</dbReference>
<keyword evidence="7" id="KW-1015">Disulfide bond</keyword>
<keyword evidence="5 10" id="KW-0560">Oxidoreductase</keyword>
<dbReference type="UniPathway" id="UPA00326"/>
<keyword evidence="2" id="KW-0021">Allosteric enzyme</keyword>
<dbReference type="Pfam" id="PF02867">
    <property type="entry name" value="Ribonuc_red_lgC"/>
    <property type="match status" value="1"/>
</dbReference>
<feature type="domain" description="Ribonucleotide reductase large subunit" evidence="11">
    <location>
        <begin position="560"/>
        <end position="582"/>
    </location>
</feature>
<comment type="caution">
    <text evidence="12">The sequence shown here is derived from an EMBL/GenBank/DDBJ whole genome shotgun (WGS) entry which is preliminary data.</text>
</comment>
<evidence type="ECO:0000256" key="1">
    <source>
        <dbReference type="ARBA" id="ARBA00010406"/>
    </source>
</evidence>
<evidence type="ECO:0000256" key="3">
    <source>
        <dbReference type="ARBA" id="ARBA00022741"/>
    </source>
</evidence>
<dbReference type="GO" id="GO:0005524">
    <property type="term" value="F:ATP binding"/>
    <property type="evidence" value="ECO:0007669"/>
    <property type="project" value="UniProtKB-KW"/>
</dbReference>
<comment type="catalytic activity">
    <reaction evidence="8 10">
        <text>a 2'-deoxyribonucleoside 5'-diphosphate + [thioredoxin]-disulfide + H2O = a ribonucleoside 5'-diphosphate + [thioredoxin]-dithiol</text>
        <dbReference type="Rhea" id="RHEA:23252"/>
        <dbReference type="Rhea" id="RHEA-COMP:10698"/>
        <dbReference type="Rhea" id="RHEA-COMP:10700"/>
        <dbReference type="ChEBI" id="CHEBI:15377"/>
        <dbReference type="ChEBI" id="CHEBI:29950"/>
        <dbReference type="ChEBI" id="CHEBI:50058"/>
        <dbReference type="ChEBI" id="CHEBI:57930"/>
        <dbReference type="ChEBI" id="CHEBI:73316"/>
        <dbReference type="EC" id="1.17.4.1"/>
    </reaction>
</comment>
<evidence type="ECO:0000313" key="12">
    <source>
        <dbReference type="EMBL" id="PIL14899.1"/>
    </source>
</evidence>
<gene>
    <name evidence="12" type="ORF">P775_26170</name>
</gene>
<evidence type="ECO:0000256" key="9">
    <source>
        <dbReference type="ARBA" id="ARBA00056598"/>
    </source>
</evidence>
<evidence type="ECO:0000259" key="11">
    <source>
        <dbReference type="PROSITE" id="PS00089"/>
    </source>
</evidence>
<dbReference type="SUPFAM" id="SSF51998">
    <property type="entry name" value="PFL-like glycyl radical enzymes"/>
    <property type="match status" value="1"/>
</dbReference>
<dbReference type="Pfam" id="PF00317">
    <property type="entry name" value="Ribonuc_red_lgN"/>
    <property type="match status" value="1"/>
</dbReference>
<evidence type="ECO:0000256" key="10">
    <source>
        <dbReference type="RuleBase" id="RU003410"/>
    </source>
</evidence>
<evidence type="ECO:0000256" key="8">
    <source>
        <dbReference type="ARBA" id="ARBA00047754"/>
    </source>
</evidence>
<dbReference type="InterPro" id="IPR013509">
    <property type="entry name" value="RNR_lsu_N"/>
</dbReference>
<sequence length="708" mass="79629">MLDNGVNAGLDYHALNAMLNLYDNEGRIRFDADRMAARQYFLQHVNQNTVFFHSLDEKLGYLVDEGYYEAAVLDAYPREFLHAIWADAFARKFRFPTFLGAFKYYTSYTLKTRDGQRYLERYEDRVVMVALTLARGDQTLAMRFMEEMLSGRFQPATPTFLNAGKQSRGELISCFLLRIEDNMESIGRAINSSLQLSKRGGGVALMLTNIRESGAPIKGIENQSSGVIPVMKLLEDSFSYANQLGARQGAGAVYLNAHHPDILRFLDTKRENADEKIRIKTLSLGVVIPDITFELAKKDEDMYLFSPHDVAKVYGVPFSEISITEKYAEMVDDKRIRKKKINARTFFQTIAEIQFESGYPYIMFEDTVNRANPVAGRISMSNLCSEILQVNEASTFHDHLGYDHLGTDISCNLGSLNIAKTMDGPDFGATVETAIRVLTAVSEMSAIDSVPSVRRGNDESHAIGLGQMNLHGYLARERIHYGSAEGIEFTSIYFAAIAYHAIRASNLLAREHGKSFVGFETSTYADGSFFDRYTTRDWLPELDQVKTLFNGMALPTRDDWAALRAAVMEHGLYNRNLQAVPPTGSISYINNATSSIHPIVSKIEIRKEGKIGRVYYPAPFMSNDNLEFYRDAYEIGPDAIIDTYAAATEHVDQGLSLTLFFPAEATTRDINRAQIYAWKKGIKTIYYIRLRQTALEGTEVQGCVSCTL</sequence>
<dbReference type="OrthoDB" id="9762933at2"/>
<dbReference type="InterPro" id="IPR013554">
    <property type="entry name" value="RNR_N"/>
</dbReference>
<name>A0A2G8R039_9RHOB</name>
<keyword evidence="3" id="KW-0547">Nucleotide-binding</keyword>
<keyword evidence="4" id="KW-0067">ATP-binding</keyword>
<dbReference type="EMBL" id="AWWI01000179">
    <property type="protein sequence ID" value="PIL14899.1"/>
    <property type="molecule type" value="Genomic_DNA"/>
</dbReference>